<evidence type="ECO:0000256" key="3">
    <source>
        <dbReference type="PROSITE-ProRule" id="PRU00221"/>
    </source>
</evidence>
<dbReference type="AlphaFoldDB" id="A0A0C3BEG8"/>
<keyword evidence="1 3" id="KW-0853">WD repeat</keyword>
<feature type="repeat" description="WD" evidence="3">
    <location>
        <begin position="211"/>
        <end position="250"/>
    </location>
</feature>
<dbReference type="OrthoDB" id="190105at2759"/>
<accession>A0A0C3BEG8</accession>
<dbReference type="CDD" id="cd00200">
    <property type="entry name" value="WD40"/>
    <property type="match status" value="1"/>
</dbReference>
<dbReference type="PANTHER" id="PTHR22847:SF741">
    <property type="entry name" value="E3 UBIQUITIN LIGASE COMPLEX SCF SUBUNIT SCONB-RELATED"/>
    <property type="match status" value="1"/>
</dbReference>
<dbReference type="PROSITE" id="PS50294">
    <property type="entry name" value="WD_REPEATS_REGION"/>
    <property type="match status" value="4"/>
</dbReference>
<dbReference type="InParanoid" id="A0A0C3BEG8"/>
<dbReference type="Proteomes" id="UP000054166">
    <property type="component" value="Unassembled WGS sequence"/>
</dbReference>
<evidence type="ECO:0000313" key="5">
    <source>
        <dbReference type="Proteomes" id="UP000054166"/>
    </source>
</evidence>
<feature type="repeat" description="WD" evidence="3">
    <location>
        <begin position="169"/>
        <end position="210"/>
    </location>
</feature>
<protein>
    <submittedName>
        <fullName evidence="4">Uncharacterized protein</fullName>
    </submittedName>
</protein>
<evidence type="ECO:0000313" key="4">
    <source>
        <dbReference type="EMBL" id="KIM75712.1"/>
    </source>
</evidence>
<gene>
    <name evidence="4" type="ORF">PILCRDRAFT_827007</name>
</gene>
<dbReference type="InterPro" id="IPR001680">
    <property type="entry name" value="WD40_rpt"/>
</dbReference>
<evidence type="ECO:0000256" key="2">
    <source>
        <dbReference type="ARBA" id="ARBA00022737"/>
    </source>
</evidence>
<dbReference type="InterPro" id="IPR015943">
    <property type="entry name" value="WD40/YVTN_repeat-like_dom_sf"/>
</dbReference>
<dbReference type="InterPro" id="IPR020472">
    <property type="entry name" value="WD40_PAC1"/>
</dbReference>
<dbReference type="HOGENOM" id="CLU_000288_103_3_1"/>
<keyword evidence="5" id="KW-1185">Reference proteome</keyword>
<dbReference type="PROSITE" id="PS50082">
    <property type="entry name" value="WD_REPEATS_2"/>
    <property type="match status" value="4"/>
</dbReference>
<proteinExistence type="predicted"/>
<dbReference type="Gene3D" id="2.130.10.10">
    <property type="entry name" value="YVTN repeat-like/Quinoprotein amine dehydrogenase"/>
    <property type="match status" value="1"/>
</dbReference>
<sequence length="340" mass="38626">MHVLRGHYGGVWDLAVTNDTLASCSLDTTVRIWNLATGHCMHVFGGHTRTVRCLIIVEPEWARVEGDKGVILSEQWPKRPMVVSGSRDFSLYVWNLPRDGEPEYKCSHANGPSPISTDNYDNPYFKHQLRGHESSVRVLAARRRMLVSGSYDASVRVWDIITGKCKWVLRGHTDQVYSLSLDPTFTRAYSGSKDNTIRIWNLQTGQCQHTLTGHTSIVIHIGLSPPYLVSASLDATIRFWDIDTSELRYTLPAHASSITCFQHDEVKMISGSNEVLRLWSIRRGRMVRDLLIGTTNMWRIAFEGRWCAAASTRDGKTMLDIWDFSNDPDWLIDPSEETED</sequence>
<keyword evidence="2" id="KW-0677">Repeat</keyword>
<name>A0A0C3BEG8_PILCF</name>
<dbReference type="InterPro" id="IPR036322">
    <property type="entry name" value="WD40_repeat_dom_sf"/>
</dbReference>
<evidence type="ECO:0000256" key="1">
    <source>
        <dbReference type="ARBA" id="ARBA00022574"/>
    </source>
</evidence>
<dbReference type="GO" id="GO:1990234">
    <property type="term" value="C:transferase complex"/>
    <property type="evidence" value="ECO:0007669"/>
    <property type="project" value="UniProtKB-ARBA"/>
</dbReference>
<feature type="repeat" description="WD" evidence="3">
    <location>
        <begin position="129"/>
        <end position="168"/>
    </location>
</feature>
<dbReference type="SMART" id="SM00320">
    <property type="entry name" value="WD40"/>
    <property type="match status" value="6"/>
</dbReference>
<feature type="repeat" description="WD" evidence="3">
    <location>
        <begin position="4"/>
        <end position="43"/>
    </location>
</feature>
<dbReference type="STRING" id="765440.A0A0C3BEG8"/>
<reference evidence="5" key="2">
    <citation type="submission" date="2015-01" db="EMBL/GenBank/DDBJ databases">
        <title>Evolutionary Origins and Diversification of the Mycorrhizal Mutualists.</title>
        <authorList>
            <consortium name="DOE Joint Genome Institute"/>
            <consortium name="Mycorrhizal Genomics Consortium"/>
            <person name="Kohler A."/>
            <person name="Kuo A."/>
            <person name="Nagy L.G."/>
            <person name="Floudas D."/>
            <person name="Copeland A."/>
            <person name="Barry K.W."/>
            <person name="Cichocki N."/>
            <person name="Veneault-Fourrey C."/>
            <person name="LaButti K."/>
            <person name="Lindquist E.A."/>
            <person name="Lipzen A."/>
            <person name="Lundell T."/>
            <person name="Morin E."/>
            <person name="Murat C."/>
            <person name="Riley R."/>
            <person name="Ohm R."/>
            <person name="Sun H."/>
            <person name="Tunlid A."/>
            <person name="Henrissat B."/>
            <person name="Grigoriev I.V."/>
            <person name="Hibbett D.S."/>
            <person name="Martin F."/>
        </authorList>
    </citation>
    <scope>NUCLEOTIDE SEQUENCE [LARGE SCALE GENOMIC DNA]</scope>
    <source>
        <strain evidence="5">F 1598</strain>
    </source>
</reference>
<dbReference type="PROSITE" id="PS00678">
    <property type="entry name" value="WD_REPEATS_1"/>
    <property type="match status" value="4"/>
</dbReference>
<dbReference type="EMBL" id="KN833043">
    <property type="protein sequence ID" value="KIM75712.1"/>
    <property type="molecule type" value="Genomic_DNA"/>
</dbReference>
<dbReference type="PRINTS" id="PR00320">
    <property type="entry name" value="GPROTEINBRPT"/>
</dbReference>
<dbReference type="InterPro" id="IPR019775">
    <property type="entry name" value="WD40_repeat_CS"/>
</dbReference>
<reference evidence="4 5" key="1">
    <citation type="submission" date="2014-04" db="EMBL/GenBank/DDBJ databases">
        <authorList>
            <consortium name="DOE Joint Genome Institute"/>
            <person name="Kuo A."/>
            <person name="Tarkka M."/>
            <person name="Buscot F."/>
            <person name="Kohler A."/>
            <person name="Nagy L.G."/>
            <person name="Floudas D."/>
            <person name="Copeland A."/>
            <person name="Barry K.W."/>
            <person name="Cichocki N."/>
            <person name="Veneault-Fourrey C."/>
            <person name="LaButti K."/>
            <person name="Lindquist E.A."/>
            <person name="Lipzen A."/>
            <person name="Lundell T."/>
            <person name="Morin E."/>
            <person name="Murat C."/>
            <person name="Sun H."/>
            <person name="Tunlid A."/>
            <person name="Henrissat B."/>
            <person name="Grigoriev I.V."/>
            <person name="Hibbett D.S."/>
            <person name="Martin F."/>
            <person name="Nordberg H.P."/>
            <person name="Cantor M.N."/>
            <person name="Hua S.X."/>
        </authorList>
    </citation>
    <scope>NUCLEOTIDE SEQUENCE [LARGE SCALE GENOMIC DNA]</scope>
    <source>
        <strain evidence="4 5">F 1598</strain>
    </source>
</reference>
<dbReference type="SUPFAM" id="SSF50978">
    <property type="entry name" value="WD40 repeat-like"/>
    <property type="match status" value="1"/>
</dbReference>
<dbReference type="Pfam" id="PF00400">
    <property type="entry name" value="WD40"/>
    <property type="match status" value="5"/>
</dbReference>
<organism evidence="4 5">
    <name type="scientific">Piloderma croceum (strain F 1598)</name>
    <dbReference type="NCBI Taxonomy" id="765440"/>
    <lineage>
        <taxon>Eukaryota</taxon>
        <taxon>Fungi</taxon>
        <taxon>Dikarya</taxon>
        <taxon>Basidiomycota</taxon>
        <taxon>Agaricomycotina</taxon>
        <taxon>Agaricomycetes</taxon>
        <taxon>Agaricomycetidae</taxon>
        <taxon>Atheliales</taxon>
        <taxon>Atheliaceae</taxon>
        <taxon>Piloderma</taxon>
    </lineage>
</organism>
<dbReference type="PANTHER" id="PTHR22847">
    <property type="entry name" value="WD40 REPEAT PROTEIN"/>
    <property type="match status" value="1"/>
</dbReference>
<dbReference type="GO" id="GO:0005634">
    <property type="term" value="C:nucleus"/>
    <property type="evidence" value="ECO:0007669"/>
    <property type="project" value="TreeGrafter"/>
</dbReference>